<gene>
    <name evidence="1" type="ORF">GDO81_015085</name>
</gene>
<sequence length="95" mass="10922">MPVKAHLVDRCSFQPSGEKDPSRHGWCLLGPPHKTILSGMKLMNSSIQFNRKILKPYVEKVCEQTVKLYALHKISINLSLANIRLYTIYQHSIEM</sequence>
<dbReference type="AlphaFoldDB" id="A0AAV7AGP2"/>
<dbReference type="Proteomes" id="UP000824782">
    <property type="component" value="Unassembled WGS sequence"/>
</dbReference>
<proteinExistence type="predicted"/>
<keyword evidence="2" id="KW-1185">Reference proteome</keyword>
<organism evidence="1 2">
    <name type="scientific">Engystomops pustulosus</name>
    <name type="common">Tungara frog</name>
    <name type="synonym">Physalaemus pustulosus</name>
    <dbReference type="NCBI Taxonomy" id="76066"/>
    <lineage>
        <taxon>Eukaryota</taxon>
        <taxon>Metazoa</taxon>
        <taxon>Chordata</taxon>
        <taxon>Craniata</taxon>
        <taxon>Vertebrata</taxon>
        <taxon>Euteleostomi</taxon>
        <taxon>Amphibia</taxon>
        <taxon>Batrachia</taxon>
        <taxon>Anura</taxon>
        <taxon>Neobatrachia</taxon>
        <taxon>Hyloidea</taxon>
        <taxon>Leptodactylidae</taxon>
        <taxon>Leiuperinae</taxon>
        <taxon>Engystomops</taxon>
    </lineage>
</organism>
<dbReference type="EMBL" id="WNYA01000007">
    <property type="protein sequence ID" value="KAG8560701.1"/>
    <property type="molecule type" value="Genomic_DNA"/>
</dbReference>
<evidence type="ECO:0000313" key="2">
    <source>
        <dbReference type="Proteomes" id="UP000824782"/>
    </source>
</evidence>
<protein>
    <submittedName>
        <fullName evidence="1">Uncharacterized protein</fullName>
    </submittedName>
</protein>
<reference evidence="1" key="1">
    <citation type="thesis" date="2020" institute="ProQuest LLC" country="789 East Eisenhower Parkway, Ann Arbor, MI, USA">
        <title>Comparative Genomics and Chromosome Evolution.</title>
        <authorList>
            <person name="Mudd A.B."/>
        </authorList>
    </citation>
    <scope>NUCLEOTIDE SEQUENCE</scope>
    <source>
        <strain evidence="1">237g6f4</strain>
        <tissue evidence="1">Blood</tissue>
    </source>
</reference>
<name>A0AAV7AGP2_ENGPU</name>
<evidence type="ECO:0000313" key="1">
    <source>
        <dbReference type="EMBL" id="KAG8560701.1"/>
    </source>
</evidence>
<accession>A0AAV7AGP2</accession>
<comment type="caution">
    <text evidence="1">The sequence shown here is derived from an EMBL/GenBank/DDBJ whole genome shotgun (WGS) entry which is preliminary data.</text>
</comment>